<gene>
    <name evidence="1" type="ORF">TIFTF001_020953</name>
</gene>
<reference evidence="1" key="1">
    <citation type="submission" date="2023-07" db="EMBL/GenBank/DDBJ databases">
        <title>draft genome sequence of fig (Ficus carica).</title>
        <authorList>
            <person name="Takahashi T."/>
            <person name="Nishimura K."/>
        </authorList>
    </citation>
    <scope>NUCLEOTIDE SEQUENCE</scope>
</reference>
<sequence>MASSNNLCSSVGTETPMQDSAVDSAVDHKGYPAWRSDSGGWRAAAFTIGMLRDGVVTGVGFWDERHGRILRWGLRSCLGHGSGSCFETGVATKGEVVGRASRVRVRFGIGLSSKTGVEDEFQDMARIGFRDRNWGWVSKWELGSGGSCGEVRLLWYRLQPYNLSEWAVGTVHSDSGGKCECLERNGVVAASTRSFRGRLFSWALPHDPWGFPILHFGLSEYHFSNI</sequence>
<evidence type="ECO:0000313" key="1">
    <source>
        <dbReference type="EMBL" id="GMN51802.1"/>
    </source>
</evidence>
<protein>
    <submittedName>
        <fullName evidence="1">Uncharacterized protein</fullName>
    </submittedName>
</protein>
<dbReference type="AlphaFoldDB" id="A0AA88AJJ2"/>
<evidence type="ECO:0000313" key="2">
    <source>
        <dbReference type="Proteomes" id="UP001187192"/>
    </source>
</evidence>
<keyword evidence="2" id="KW-1185">Reference proteome</keyword>
<organism evidence="1 2">
    <name type="scientific">Ficus carica</name>
    <name type="common">Common fig</name>
    <dbReference type="NCBI Taxonomy" id="3494"/>
    <lineage>
        <taxon>Eukaryota</taxon>
        <taxon>Viridiplantae</taxon>
        <taxon>Streptophyta</taxon>
        <taxon>Embryophyta</taxon>
        <taxon>Tracheophyta</taxon>
        <taxon>Spermatophyta</taxon>
        <taxon>Magnoliopsida</taxon>
        <taxon>eudicotyledons</taxon>
        <taxon>Gunneridae</taxon>
        <taxon>Pentapetalae</taxon>
        <taxon>rosids</taxon>
        <taxon>fabids</taxon>
        <taxon>Rosales</taxon>
        <taxon>Moraceae</taxon>
        <taxon>Ficeae</taxon>
        <taxon>Ficus</taxon>
    </lineage>
</organism>
<dbReference type="EMBL" id="BTGU01000039">
    <property type="protein sequence ID" value="GMN51802.1"/>
    <property type="molecule type" value="Genomic_DNA"/>
</dbReference>
<proteinExistence type="predicted"/>
<accession>A0AA88AJJ2</accession>
<name>A0AA88AJJ2_FICCA</name>
<dbReference type="Proteomes" id="UP001187192">
    <property type="component" value="Unassembled WGS sequence"/>
</dbReference>
<comment type="caution">
    <text evidence="1">The sequence shown here is derived from an EMBL/GenBank/DDBJ whole genome shotgun (WGS) entry which is preliminary data.</text>
</comment>